<dbReference type="InterPro" id="IPR036388">
    <property type="entry name" value="WH-like_DNA-bd_sf"/>
</dbReference>
<dbReference type="InterPro" id="IPR043129">
    <property type="entry name" value="ATPase_NBD"/>
</dbReference>
<comment type="similarity">
    <text evidence="1">Belongs to the ROK (NagC/XylR) family.</text>
</comment>
<evidence type="ECO:0000256" key="1">
    <source>
        <dbReference type="ARBA" id="ARBA00006479"/>
    </source>
</evidence>
<proteinExistence type="inferred from homology"/>
<protein>
    <submittedName>
        <fullName evidence="2">ROK family protein</fullName>
    </submittedName>
</protein>
<dbReference type="Proteomes" id="UP001589793">
    <property type="component" value="Unassembled WGS sequence"/>
</dbReference>
<sequence length="404" mass="42574">MSTDQPSTPVAHIRGVTSPQQMRTRNLRLLLDVFWSRPTEVLTSADLMGPTGLTRTTVLEICRDLERRRWIMPAQPARATLGRQALGFAFNHARKHVVGADVGHRSVRAVVADLSGTIVGRAQRSYANEDWDSPRGADLGETINQALEAAGVPAEGVAAACVGVAAPVDADGRPPESNRLWDSVRVTADDFLTDQRSWRVRIENDANLAALAERDSGDLPPGETFITLLSGERLGSGIIIGGQLHRGDHGTAGEVDYLRRVTGVNDLTGIGRRAGTIAASGLREGRSSTLTSAWDGKGDVVPAELVFQAAQAGDEFAGEVVDELGESFAIAISTMSSFVDPSAVVLAGGITPSSQPVVDSINAHIQAILPTPPAVVASTLGRDGVLIGAVHEAIDAVRAQALED</sequence>
<dbReference type="Gene3D" id="3.30.420.40">
    <property type="match status" value="2"/>
</dbReference>
<reference evidence="2 3" key="1">
    <citation type="submission" date="2024-09" db="EMBL/GenBank/DDBJ databases">
        <authorList>
            <person name="Sun Q."/>
            <person name="Mori K."/>
        </authorList>
    </citation>
    <scope>NUCLEOTIDE SEQUENCE [LARGE SCALE GENOMIC DNA]</scope>
    <source>
        <strain evidence="2 3">CICC 10874</strain>
    </source>
</reference>
<name>A0ABV6RDU9_9MICO</name>
<dbReference type="PANTHER" id="PTHR18964">
    <property type="entry name" value="ROK (REPRESSOR, ORF, KINASE) FAMILY"/>
    <property type="match status" value="1"/>
</dbReference>
<comment type="caution">
    <text evidence="2">The sequence shown here is derived from an EMBL/GenBank/DDBJ whole genome shotgun (WGS) entry which is preliminary data.</text>
</comment>
<evidence type="ECO:0000313" key="2">
    <source>
        <dbReference type="EMBL" id="MFC0675175.1"/>
    </source>
</evidence>
<dbReference type="SUPFAM" id="SSF53067">
    <property type="entry name" value="Actin-like ATPase domain"/>
    <property type="match status" value="1"/>
</dbReference>
<dbReference type="PANTHER" id="PTHR18964:SF149">
    <property type="entry name" value="BIFUNCTIONAL UDP-N-ACETYLGLUCOSAMINE 2-EPIMERASE_N-ACETYLMANNOSAMINE KINASE"/>
    <property type="match status" value="1"/>
</dbReference>
<dbReference type="EMBL" id="JBHLSV010000020">
    <property type="protein sequence ID" value="MFC0675175.1"/>
    <property type="molecule type" value="Genomic_DNA"/>
</dbReference>
<keyword evidence="3" id="KW-1185">Reference proteome</keyword>
<dbReference type="InterPro" id="IPR000600">
    <property type="entry name" value="ROK"/>
</dbReference>
<accession>A0ABV6RDU9</accession>
<evidence type="ECO:0000313" key="3">
    <source>
        <dbReference type="Proteomes" id="UP001589793"/>
    </source>
</evidence>
<dbReference type="Gene3D" id="1.10.10.10">
    <property type="entry name" value="Winged helix-like DNA-binding domain superfamily/Winged helix DNA-binding domain"/>
    <property type="match status" value="1"/>
</dbReference>
<gene>
    <name evidence="2" type="ORF">ACFFF6_14520</name>
</gene>
<dbReference type="Pfam" id="PF00480">
    <property type="entry name" value="ROK"/>
    <property type="match status" value="1"/>
</dbReference>
<organism evidence="2 3">
    <name type="scientific">Brachybacterium hainanense</name>
    <dbReference type="NCBI Taxonomy" id="1541174"/>
    <lineage>
        <taxon>Bacteria</taxon>
        <taxon>Bacillati</taxon>
        <taxon>Actinomycetota</taxon>
        <taxon>Actinomycetes</taxon>
        <taxon>Micrococcales</taxon>
        <taxon>Dermabacteraceae</taxon>
        <taxon>Brachybacterium</taxon>
    </lineage>
</organism>
<dbReference type="RefSeq" id="WP_376981965.1">
    <property type="nucleotide sequence ID" value="NZ_JBHLSV010000020.1"/>
</dbReference>